<reference evidence="2" key="1">
    <citation type="journal article" date="2014" name="Front. Microbiol.">
        <title>High frequency of phylogenetically diverse reductive dehalogenase-homologous genes in deep subseafloor sedimentary metagenomes.</title>
        <authorList>
            <person name="Kawai M."/>
            <person name="Futagami T."/>
            <person name="Toyoda A."/>
            <person name="Takaki Y."/>
            <person name="Nishi S."/>
            <person name="Hori S."/>
            <person name="Arai W."/>
            <person name="Tsubouchi T."/>
            <person name="Morono Y."/>
            <person name="Uchiyama I."/>
            <person name="Ito T."/>
            <person name="Fujiyama A."/>
            <person name="Inagaki F."/>
            <person name="Takami H."/>
        </authorList>
    </citation>
    <scope>NUCLEOTIDE SEQUENCE</scope>
    <source>
        <strain evidence="2">Expedition CK06-06</strain>
    </source>
</reference>
<dbReference type="AlphaFoldDB" id="X1IU99"/>
<accession>X1IU99</accession>
<sequence>FVGLNGEKMGPYVKEQTANIPKEIAKILIDDGKVEIVSE</sequence>
<name>X1IU99_9ZZZZ</name>
<feature type="non-terminal residue" evidence="2">
    <location>
        <position position="1"/>
    </location>
</feature>
<organism evidence="2">
    <name type="scientific">marine sediment metagenome</name>
    <dbReference type="NCBI Taxonomy" id="412755"/>
    <lineage>
        <taxon>unclassified sequences</taxon>
        <taxon>metagenomes</taxon>
        <taxon>ecological metagenomes</taxon>
    </lineage>
</organism>
<evidence type="ECO:0000259" key="1">
    <source>
        <dbReference type="Pfam" id="PF22090"/>
    </source>
</evidence>
<feature type="domain" description="Gins51 C-terminal" evidence="1">
    <location>
        <begin position="2"/>
        <end position="33"/>
    </location>
</feature>
<dbReference type="InterPro" id="IPR054314">
    <property type="entry name" value="Gins51_C"/>
</dbReference>
<protein>
    <recommendedName>
        <fullName evidence="1">Gins51 C-terminal domain-containing protein</fullName>
    </recommendedName>
</protein>
<proteinExistence type="predicted"/>
<dbReference type="Gene3D" id="3.40.5.50">
    <property type="match status" value="1"/>
</dbReference>
<evidence type="ECO:0000313" key="2">
    <source>
        <dbReference type="EMBL" id="GAH85981.1"/>
    </source>
</evidence>
<dbReference type="EMBL" id="BARU01038561">
    <property type="protein sequence ID" value="GAH85981.1"/>
    <property type="molecule type" value="Genomic_DNA"/>
</dbReference>
<dbReference type="Pfam" id="PF22090">
    <property type="entry name" value="Gins51_C"/>
    <property type="match status" value="1"/>
</dbReference>
<comment type="caution">
    <text evidence="2">The sequence shown here is derived from an EMBL/GenBank/DDBJ whole genome shotgun (WGS) entry which is preliminary data.</text>
</comment>
<gene>
    <name evidence="2" type="ORF">S03H2_59911</name>
</gene>